<dbReference type="PANTHER" id="PTHR43240:SF5">
    <property type="entry name" value="1,4-DIHYDROXY-2-NAPHTHOYL-COA THIOESTERASE 1"/>
    <property type="match status" value="1"/>
</dbReference>
<dbReference type="InterPro" id="IPR029069">
    <property type="entry name" value="HotDog_dom_sf"/>
</dbReference>
<dbReference type="GO" id="GO:0061522">
    <property type="term" value="F:1,4-dihydroxy-2-naphthoyl-CoA thioesterase activity"/>
    <property type="evidence" value="ECO:0007669"/>
    <property type="project" value="TreeGrafter"/>
</dbReference>
<evidence type="ECO:0000313" key="6">
    <source>
        <dbReference type="Proteomes" id="UP000294619"/>
    </source>
</evidence>
<sequence>MWKKTLSLQQLNQFCQQSAVSHLGIRFSAQGENWLEAQLTVDERSCQPMGYLHGGVSALLAETVASLAGFCCVDDNFLVVGTEINASHLRPVKKGNTVTARATPARLGRSTQVWQIDLRDEQQQLCCSARLSLAVVNKQTLTQKGKEHNEK</sequence>
<protein>
    <submittedName>
        <fullName evidence="5">Hotdog fold thioesterase</fullName>
    </submittedName>
    <submittedName>
        <fullName evidence="4">Uncharacterized protein (TIGR00369 family)</fullName>
    </submittedName>
</protein>
<dbReference type="CDD" id="cd03443">
    <property type="entry name" value="PaaI_thioesterase"/>
    <property type="match status" value="1"/>
</dbReference>
<evidence type="ECO:0000259" key="3">
    <source>
        <dbReference type="Pfam" id="PF03061"/>
    </source>
</evidence>
<dbReference type="InterPro" id="IPR006683">
    <property type="entry name" value="Thioestr_dom"/>
</dbReference>
<evidence type="ECO:0000313" key="4">
    <source>
        <dbReference type="EMBL" id="TCV84174.1"/>
    </source>
</evidence>
<dbReference type="InterPro" id="IPR003736">
    <property type="entry name" value="PAAI_dom"/>
</dbReference>
<keyword evidence="2" id="KW-0378">Hydrolase</keyword>
<evidence type="ECO:0000313" key="7">
    <source>
        <dbReference type="Proteomes" id="UP000305526"/>
    </source>
</evidence>
<dbReference type="RefSeq" id="WP_132967889.1">
    <property type="nucleotide sequence ID" value="NZ_LEKL01000007.1"/>
</dbReference>
<evidence type="ECO:0000256" key="1">
    <source>
        <dbReference type="ARBA" id="ARBA00008324"/>
    </source>
</evidence>
<dbReference type="AlphaFoldDB" id="A0A4R3Y1R8"/>
<proteinExistence type="inferred from homology"/>
<gene>
    <name evidence="4" type="ORF">EDC16_1123</name>
    <name evidence="5" type="ORF">FHQ21_12235</name>
</gene>
<dbReference type="GO" id="GO:0005829">
    <property type="term" value="C:cytosol"/>
    <property type="evidence" value="ECO:0007669"/>
    <property type="project" value="TreeGrafter"/>
</dbReference>
<feature type="domain" description="Thioesterase" evidence="3">
    <location>
        <begin position="49"/>
        <end position="127"/>
    </location>
</feature>
<reference evidence="5 7" key="2">
    <citation type="submission" date="2019-05" db="EMBL/GenBank/DDBJ databases">
        <title>Pasteurellaceae isolates from reptiles.</title>
        <authorList>
            <person name="Bojesen A.M."/>
            <person name="Lund E."/>
        </authorList>
    </citation>
    <scope>NUCLEOTIDE SEQUENCE [LARGE SCALE GENOMIC DNA]</scope>
    <source>
        <strain evidence="5 7">ELNT2x</strain>
    </source>
</reference>
<dbReference type="Gene3D" id="3.10.129.10">
    <property type="entry name" value="Hotdog Thioesterase"/>
    <property type="match status" value="1"/>
</dbReference>
<reference evidence="4 6" key="1">
    <citation type="submission" date="2019-03" db="EMBL/GenBank/DDBJ databases">
        <title>Genomic Encyclopedia of Type Strains, Phase IV (KMG-IV): sequencing the most valuable type-strain genomes for metagenomic binning, comparative biology and taxonomic classification.</title>
        <authorList>
            <person name="Goeker M."/>
        </authorList>
    </citation>
    <scope>NUCLEOTIDE SEQUENCE [LARGE SCALE GENOMIC DNA]</scope>
    <source>
        <strain evidence="4 6">DSM 28140</strain>
    </source>
</reference>
<dbReference type="EMBL" id="VDGV01000163">
    <property type="protein sequence ID" value="TNG86998.1"/>
    <property type="molecule type" value="Genomic_DNA"/>
</dbReference>
<comment type="similarity">
    <text evidence="1">Belongs to the thioesterase PaaI family.</text>
</comment>
<dbReference type="Proteomes" id="UP000305526">
    <property type="component" value="Unassembled WGS sequence"/>
</dbReference>
<keyword evidence="7" id="KW-1185">Reference proteome</keyword>
<evidence type="ECO:0000256" key="2">
    <source>
        <dbReference type="ARBA" id="ARBA00022801"/>
    </source>
</evidence>
<dbReference type="EMBL" id="SMCP01000012">
    <property type="protein sequence ID" value="TCV84174.1"/>
    <property type="molecule type" value="Genomic_DNA"/>
</dbReference>
<dbReference type="Pfam" id="PF03061">
    <property type="entry name" value="4HBT"/>
    <property type="match status" value="1"/>
</dbReference>
<accession>A0A4R3Y1R8</accession>
<dbReference type="Proteomes" id="UP000294619">
    <property type="component" value="Unassembled WGS sequence"/>
</dbReference>
<dbReference type="PANTHER" id="PTHR43240">
    <property type="entry name" value="1,4-DIHYDROXY-2-NAPHTHOYL-COA THIOESTERASE 1"/>
    <property type="match status" value="1"/>
</dbReference>
<dbReference type="NCBIfam" id="TIGR00369">
    <property type="entry name" value="unchar_dom_1"/>
    <property type="match status" value="1"/>
</dbReference>
<evidence type="ECO:0000313" key="5">
    <source>
        <dbReference type="EMBL" id="TNG86998.1"/>
    </source>
</evidence>
<dbReference type="SUPFAM" id="SSF54637">
    <property type="entry name" value="Thioesterase/thiol ester dehydrase-isomerase"/>
    <property type="match status" value="1"/>
</dbReference>
<comment type="caution">
    <text evidence="4">The sequence shown here is derived from an EMBL/GenBank/DDBJ whole genome shotgun (WGS) entry which is preliminary data.</text>
</comment>
<name>A0A4R3Y1R8_9PAST</name>
<organism evidence="4 6">
    <name type="scientific">Testudinibacter aquarius</name>
    <dbReference type="NCBI Taxonomy" id="1524974"/>
    <lineage>
        <taxon>Bacteria</taxon>
        <taxon>Pseudomonadati</taxon>
        <taxon>Pseudomonadota</taxon>
        <taxon>Gammaproteobacteria</taxon>
        <taxon>Pasteurellales</taxon>
        <taxon>Pasteurellaceae</taxon>
        <taxon>Testudinibacter</taxon>
    </lineage>
</organism>